<evidence type="ECO:0000313" key="2">
    <source>
        <dbReference type="Proteomes" id="UP000262621"/>
    </source>
</evidence>
<keyword evidence="2" id="KW-1185">Reference proteome</keyword>
<dbReference type="OrthoDB" id="3372509at2"/>
<dbReference type="Proteomes" id="UP000262621">
    <property type="component" value="Unassembled WGS sequence"/>
</dbReference>
<reference evidence="1 2" key="1">
    <citation type="submission" date="2018-08" db="EMBL/GenBank/DDBJ databases">
        <title>Verrucosispora craniellae sp. nov., isolated from a marine sponge in the South China Sea.</title>
        <authorList>
            <person name="Li L."/>
            <person name="Lin H.W."/>
        </authorList>
    </citation>
    <scope>NUCLEOTIDE SEQUENCE [LARGE SCALE GENOMIC DNA]</scope>
    <source>
        <strain evidence="1 2">LHW63014</strain>
    </source>
</reference>
<accession>A0A372FSD7</accession>
<comment type="caution">
    <text evidence="1">The sequence shown here is derived from an EMBL/GenBank/DDBJ whole genome shotgun (WGS) entry which is preliminary data.</text>
</comment>
<dbReference type="AlphaFoldDB" id="A0A372FSD7"/>
<name>A0A372FSD7_9ACTN</name>
<proteinExistence type="predicted"/>
<sequence length="219" mass="23720">MHAADERYGTREALGPHAVALFFAAPSSTEPPGFRLHTAYRLFLAAPESEHLVALLADLTAIAADNIAHARSLGRSWHPLGPERSMVNGGDMTLPTDAVYVGAGVSTLDSADGSWRQIASTLRSPSGTGSVRSAFDLKGQCFALLVDGTAIKVDRDPHARLGSSGVRSSKPLEVRWNPLWHNPHHDLTSQGDADTRQVWHHLGALHELLKAHLPRRWQG</sequence>
<organism evidence="1 2">
    <name type="scientific">Micromonospora craniellae</name>
    <dbReference type="NCBI Taxonomy" id="2294034"/>
    <lineage>
        <taxon>Bacteria</taxon>
        <taxon>Bacillati</taxon>
        <taxon>Actinomycetota</taxon>
        <taxon>Actinomycetes</taxon>
        <taxon>Micromonosporales</taxon>
        <taxon>Micromonosporaceae</taxon>
        <taxon>Micromonospora</taxon>
    </lineage>
</organism>
<evidence type="ECO:0000313" key="1">
    <source>
        <dbReference type="EMBL" id="RFS43633.1"/>
    </source>
</evidence>
<gene>
    <name evidence="1" type="ORF">D0Q02_26705</name>
</gene>
<dbReference type="EMBL" id="QVFU01000051">
    <property type="protein sequence ID" value="RFS43633.1"/>
    <property type="molecule type" value="Genomic_DNA"/>
</dbReference>
<protein>
    <submittedName>
        <fullName evidence="1">Uncharacterized protein</fullName>
    </submittedName>
</protein>